<reference evidence="1" key="1">
    <citation type="journal article" date="2015" name="Genome Biol. Evol.">
        <title>Organellar Genomes of White Spruce (Picea glauca): Assembly and Annotation.</title>
        <authorList>
            <person name="Jackman S.D."/>
            <person name="Warren R.L."/>
            <person name="Gibb E.A."/>
            <person name="Vandervalk B.P."/>
            <person name="Mohamadi H."/>
            <person name="Chu J."/>
            <person name="Raymond A."/>
            <person name="Pleasance S."/>
            <person name="Coope R."/>
            <person name="Wildung M.R."/>
            <person name="Ritland C.E."/>
            <person name="Bousquet J."/>
            <person name="Jones S.J."/>
            <person name="Bohlmann J."/>
            <person name="Birol I."/>
        </authorList>
    </citation>
    <scope>NUCLEOTIDE SEQUENCE [LARGE SCALE GENOMIC DNA]</scope>
    <source>
        <tissue evidence="1">Flushing bud</tissue>
    </source>
</reference>
<organism evidence="1">
    <name type="scientific">Picea glauca</name>
    <name type="common">White spruce</name>
    <name type="synonym">Pinus glauca</name>
    <dbReference type="NCBI Taxonomy" id="3330"/>
    <lineage>
        <taxon>Eukaryota</taxon>
        <taxon>Viridiplantae</taxon>
        <taxon>Streptophyta</taxon>
        <taxon>Embryophyta</taxon>
        <taxon>Tracheophyta</taxon>
        <taxon>Spermatophyta</taxon>
        <taxon>Pinopsida</taxon>
        <taxon>Pinidae</taxon>
        <taxon>Conifers I</taxon>
        <taxon>Pinales</taxon>
        <taxon>Pinaceae</taxon>
        <taxon>Picea</taxon>
    </lineage>
</organism>
<keyword evidence="1" id="KW-0496">Mitochondrion</keyword>
<dbReference type="AlphaFoldDB" id="A0A101M3Q5"/>
<gene>
    <name evidence="1" type="ORF">ABT39_MTgene367</name>
</gene>
<accession>A0A101M3Q5</accession>
<evidence type="ECO:0000313" key="1">
    <source>
        <dbReference type="EMBL" id="KUM50524.1"/>
    </source>
</evidence>
<protein>
    <submittedName>
        <fullName evidence="1">Uncharacterized protein</fullName>
    </submittedName>
</protein>
<proteinExistence type="predicted"/>
<comment type="caution">
    <text evidence="1">The sequence shown here is derived from an EMBL/GenBank/DDBJ whole genome shotgun (WGS) entry which is preliminary data.</text>
</comment>
<geneLocation type="mitochondrion" evidence="1"/>
<sequence length="69" mass="8050">MTELSLCIYRVTHLSLVVNILERILLKCIYNNRTFQSFTLCVRLQEQGPVRVVVLLKMGYITLPFTIFS</sequence>
<name>A0A101M3Q5_PICGL</name>
<dbReference type="EMBL" id="LKAM01000001">
    <property type="protein sequence ID" value="KUM50524.1"/>
    <property type="molecule type" value="Genomic_DNA"/>
</dbReference>